<evidence type="ECO:0000313" key="2">
    <source>
        <dbReference type="EMBL" id="OXA59105.1"/>
    </source>
</evidence>
<dbReference type="AlphaFoldDB" id="A0A226EN58"/>
<dbReference type="InterPro" id="IPR043502">
    <property type="entry name" value="DNA/RNA_pol_sf"/>
</dbReference>
<protein>
    <submittedName>
        <fullName evidence="2">Polyprotein</fullName>
    </submittedName>
</protein>
<dbReference type="Gene3D" id="3.10.10.10">
    <property type="entry name" value="HIV Type 1 Reverse Transcriptase, subunit A, domain 1"/>
    <property type="match status" value="1"/>
</dbReference>
<dbReference type="SUPFAM" id="SSF56672">
    <property type="entry name" value="DNA/RNA polymerases"/>
    <property type="match status" value="1"/>
</dbReference>
<dbReference type="OMA" id="EARCHIN"/>
<dbReference type="PANTHER" id="PTHR33050">
    <property type="entry name" value="REVERSE TRANSCRIPTASE DOMAIN-CONTAINING PROTEIN"/>
    <property type="match status" value="1"/>
</dbReference>
<dbReference type="EMBL" id="LNIX01000002">
    <property type="protein sequence ID" value="OXA59105.1"/>
    <property type="molecule type" value="Genomic_DNA"/>
</dbReference>
<dbReference type="InterPro" id="IPR000477">
    <property type="entry name" value="RT_dom"/>
</dbReference>
<dbReference type="CDD" id="cd09275">
    <property type="entry name" value="RNase_HI_RT_DIRS1"/>
    <property type="match status" value="1"/>
</dbReference>
<name>A0A226EN58_FOLCA</name>
<dbReference type="GO" id="GO:0071897">
    <property type="term" value="P:DNA biosynthetic process"/>
    <property type="evidence" value="ECO:0007669"/>
    <property type="project" value="UniProtKB-ARBA"/>
</dbReference>
<dbReference type="InterPro" id="IPR052055">
    <property type="entry name" value="Hepadnavirus_pol/RT"/>
</dbReference>
<dbReference type="Proteomes" id="UP000198287">
    <property type="component" value="Unassembled WGS sequence"/>
</dbReference>
<dbReference type="Gene3D" id="3.30.70.270">
    <property type="match status" value="1"/>
</dbReference>
<dbReference type="InterPro" id="IPR043128">
    <property type="entry name" value="Rev_trsase/Diguanyl_cyclase"/>
</dbReference>
<dbReference type="GO" id="GO:0003676">
    <property type="term" value="F:nucleic acid binding"/>
    <property type="evidence" value="ECO:0007669"/>
    <property type="project" value="InterPro"/>
</dbReference>
<accession>A0A226EN58</accession>
<evidence type="ECO:0000313" key="3">
    <source>
        <dbReference type="Proteomes" id="UP000198287"/>
    </source>
</evidence>
<dbReference type="InterPro" id="IPR036397">
    <property type="entry name" value="RNaseH_sf"/>
</dbReference>
<keyword evidence="3" id="KW-1185">Reference proteome</keyword>
<dbReference type="OrthoDB" id="2897838at2759"/>
<comment type="caution">
    <text evidence="2">The sequence shown here is derived from an EMBL/GenBank/DDBJ whole genome shotgun (WGS) entry which is preliminary data.</text>
</comment>
<sequence length="510" mass="58815">MEDHRMVKQIIFPDCYMAKIDLQDAYYMIPIAPEHRKYLRFEFEDQIYQYCCLPFGLSPAPRIYTKISRPVVAYLRKKGFTSVNYLDDFLLFGETLNKCMKNVDATLALLTRLGFIVNMKKSILSPCRKIEYLGFIWDSISMTISLPERKRTNLLRLVNKTISLKFESIQNASILIGNLISATPALDYSMIKTRHLEIEKIRALAFSNGDYAGLFTYNSETLTSLLWWKSAIRQGVCKIRSDCFDYEIWTDASNSGWGAHFQGKTTRGFWSIEEQKLHINTLELLAIFNGIRSLILFASSKHILVRSDSTTAIAYVNRKGGCHSLVNLNVAEQIWSWCETNSSWITATYLNTKDNIVADQASRQELDENDFFLDSNSFSQIIKLFQTPELDLFATQNTRKCEKFYSWFPDPECSGVDAFSYKWKEYFYAFPPFSLIPRVLRKVRQDQAKGIIVVPDWKTQAWFPIFMSLKCSKVLTLKKGKFSLHYPFCNRTHPMSNTLSLLVAVVSGAT</sequence>
<feature type="domain" description="Reverse transcriptase" evidence="1">
    <location>
        <begin position="1"/>
        <end position="137"/>
    </location>
</feature>
<organism evidence="2 3">
    <name type="scientific">Folsomia candida</name>
    <name type="common">Springtail</name>
    <dbReference type="NCBI Taxonomy" id="158441"/>
    <lineage>
        <taxon>Eukaryota</taxon>
        <taxon>Metazoa</taxon>
        <taxon>Ecdysozoa</taxon>
        <taxon>Arthropoda</taxon>
        <taxon>Hexapoda</taxon>
        <taxon>Collembola</taxon>
        <taxon>Entomobryomorpha</taxon>
        <taxon>Isotomoidea</taxon>
        <taxon>Isotomidae</taxon>
        <taxon>Proisotominae</taxon>
        <taxon>Folsomia</taxon>
    </lineage>
</organism>
<dbReference type="PROSITE" id="PS50878">
    <property type="entry name" value="RT_POL"/>
    <property type="match status" value="1"/>
</dbReference>
<gene>
    <name evidence="2" type="ORF">Fcan01_04182</name>
</gene>
<dbReference type="Pfam" id="PF00078">
    <property type="entry name" value="RVT_1"/>
    <property type="match status" value="1"/>
</dbReference>
<dbReference type="PANTHER" id="PTHR33050:SF7">
    <property type="entry name" value="RIBONUCLEASE H"/>
    <property type="match status" value="1"/>
</dbReference>
<evidence type="ECO:0000259" key="1">
    <source>
        <dbReference type="PROSITE" id="PS50878"/>
    </source>
</evidence>
<dbReference type="CDD" id="cd03714">
    <property type="entry name" value="RT_DIRS1"/>
    <property type="match status" value="1"/>
</dbReference>
<dbReference type="Gene3D" id="3.30.420.10">
    <property type="entry name" value="Ribonuclease H-like superfamily/Ribonuclease H"/>
    <property type="match status" value="1"/>
</dbReference>
<reference evidence="2 3" key="1">
    <citation type="submission" date="2015-12" db="EMBL/GenBank/DDBJ databases">
        <title>The genome of Folsomia candida.</title>
        <authorList>
            <person name="Faddeeva A."/>
            <person name="Derks M.F."/>
            <person name="Anvar Y."/>
            <person name="Smit S."/>
            <person name="Van Straalen N."/>
            <person name="Roelofs D."/>
        </authorList>
    </citation>
    <scope>NUCLEOTIDE SEQUENCE [LARGE SCALE GENOMIC DNA]</scope>
    <source>
        <strain evidence="2 3">VU population</strain>
        <tissue evidence="2">Whole body</tissue>
    </source>
</reference>
<proteinExistence type="predicted"/>